<dbReference type="AlphaFoldDB" id="A0A3A2Z7N0"/>
<dbReference type="EMBL" id="MVGC01000447">
    <property type="protein sequence ID" value="RJE19112.1"/>
    <property type="molecule type" value="Genomic_DNA"/>
</dbReference>
<gene>
    <name evidence="1" type="ORF">PHISCL_08549</name>
</gene>
<name>A0A3A2Z7N0_9EURO</name>
<evidence type="ECO:0000313" key="1">
    <source>
        <dbReference type="EMBL" id="RJE19112.1"/>
    </source>
</evidence>
<evidence type="ECO:0000313" key="2">
    <source>
        <dbReference type="Proteomes" id="UP000266188"/>
    </source>
</evidence>
<proteinExistence type="predicted"/>
<keyword evidence="2" id="KW-1185">Reference proteome</keyword>
<sequence length="217" mass="25336">MWSKLTNTPDHDFAPECFVLTTTDTRDDEQMAFQYAVSVKLPYRHNYYDHLIAEENRDRIGVAWTVRWQADGEVPEGWQSTDFSSTLPYVWLPKSGVDMLHRFLTHLKHKWLDLCNFEQDWLNKCRRDVFLFKGRNQEILDSLLRDAEWWTYLRTVVQQQVRDAKAFGAKYCSLHDGGYAATQLEEAADALLSEVSRQIGSLDMASKDLIQIVNYCS</sequence>
<protein>
    <submittedName>
        <fullName evidence="1">Ankyrin repeat protein</fullName>
    </submittedName>
</protein>
<dbReference type="Proteomes" id="UP000266188">
    <property type="component" value="Unassembled WGS sequence"/>
</dbReference>
<accession>A0A3A2Z7N0</accession>
<comment type="caution">
    <text evidence="1">The sequence shown here is derived from an EMBL/GenBank/DDBJ whole genome shotgun (WGS) entry which is preliminary data.</text>
</comment>
<organism evidence="1 2">
    <name type="scientific">Aspergillus sclerotialis</name>
    <dbReference type="NCBI Taxonomy" id="2070753"/>
    <lineage>
        <taxon>Eukaryota</taxon>
        <taxon>Fungi</taxon>
        <taxon>Dikarya</taxon>
        <taxon>Ascomycota</taxon>
        <taxon>Pezizomycotina</taxon>
        <taxon>Eurotiomycetes</taxon>
        <taxon>Eurotiomycetidae</taxon>
        <taxon>Eurotiales</taxon>
        <taxon>Aspergillaceae</taxon>
        <taxon>Aspergillus</taxon>
        <taxon>Aspergillus subgen. Polypaecilum</taxon>
    </lineage>
</organism>
<reference evidence="2" key="1">
    <citation type="submission" date="2017-02" db="EMBL/GenBank/DDBJ databases">
        <authorList>
            <person name="Tafer H."/>
            <person name="Lopandic K."/>
        </authorList>
    </citation>
    <scope>NUCLEOTIDE SEQUENCE [LARGE SCALE GENOMIC DNA]</scope>
    <source>
        <strain evidence="2">CBS 366.77</strain>
    </source>
</reference>